<accession>A0AA35Z7H1</accession>
<reference evidence="3" key="1">
    <citation type="submission" date="2023-04" db="EMBL/GenBank/DDBJ databases">
        <authorList>
            <person name="Vijverberg K."/>
            <person name="Xiong W."/>
            <person name="Schranz E."/>
        </authorList>
    </citation>
    <scope>NUCLEOTIDE SEQUENCE</scope>
</reference>
<sequence length="207" mass="23287">MPWHFLSFVLTHCLLGSVGGHSRCTTDLWIVIASLCSYHKYIKGNTSSPKRKRKYSDHASKKSARKKKRSKLDQPPSIPYPHVSEDNIGADLDAPTSPPKLSYLEGPSNHVSLVDYDSNEDHDQDGEKQSELEDLTKSSPLQDNQDDDTSMQTVDIPSSEGVIVDDEPNDMSIVLRSTHLPRHLALILMINLPYLKKIPKTRMILNK</sequence>
<feature type="compositionally biased region" description="Basic and acidic residues" evidence="1">
    <location>
        <begin position="119"/>
        <end position="136"/>
    </location>
</feature>
<proteinExistence type="predicted"/>
<feature type="compositionally biased region" description="Basic residues" evidence="1">
    <location>
        <begin position="49"/>
        <end position="70"/>
    </location>
</feature>
<evidence type="ECO:0000313" key="3">
    <source>
        <dbReference type="EMBL" id="CAI9286877.1"/>
    </source>
</evidence>
<dbReference type="AlphaFoldDB" id="A0AA35Z7H1"/>
<protein>
    <submittedName>
        <fullName evidence="3">Uncharacterized protein</fullName>
    </submittedName>
</protein>
<gene>
    <name evidence="3" type="ORF">LSALG_LOCUS26272</name>
</gene>
<name>A0AA35Z7H1_LACSI</name>
<dbReference type="Proteomes" id="UP001177003">
    <property type="component" value="Chromosome 5"/>
</dbReference>
<keyword evidence="4" id="KW-1185">Reference proteome</keyword>
<organism evidence="3 4">
    <name type="scientific">Lactuca saligna</name>
    <name type="common">Willowleaf lettuce</name>
    <dbReference type="NCBI Taxonomy" id="75948"/>
    <lineage>
        <taxon>Eukaryota</taxon>
        <taxon>Viridiplantae</taxon>
        <taxon>Streptophyta</taxon>
        <taxon>Embryophyta</taxon>
        <taxon>Tracheophyta</taxon>
        <taxon>Spermatophyta</taxon>
        <taxon>Magnoliopsida</taxon>
        <taxon>eudicotyledons</taxon>
        <taxon>Gunneridae</taxon>
        <taxon>Pentapetalae</taxon>
        <taxon>asterids</taxon>
        <taxon>campanulids</taxon>
        <taxon>Asterales</taxon>
        <taxon>Asteraceae</taxon>
        <taxon>Cichorioideae</taxon>
        <taxon>Cichorieae</taxon>
        <taxon>Lactucinae</taxon>
        <taxon>Lactuca</taxon>
    </lineage>
</organism>
<dbReference type="EMBL" id="OX465081">
    <property type="protein sequence ID" value="CAI9286877.1"/>
    <property type="molecule type" value="Genomic_DNA"/>
</dbReference>
<feature type="chain" id="PRO_5041363391" evidence="2">
    <location>
        <begin position="21"/>
        <end position="207"/>
    </location>
</feature>
<keyword evidence="2" id="KW-0732">Signal</keyword>
<evidence type="ECO:0000256" key="2">
    <source>
        <dbReference type="SAM" id="SignalP"/>
    </source>
</evidence>
<feature type="region of interest" description="Disordered" evidence="1">
    <location>
        <begin position="46"/>
        <end position="162"/>
    </location>
</feature>
<evidence type="ECO:0000256" key="1">
    <source>
        <dbReference type="SAM" id="MobiDB-lite"/>
    </source>
</evidence>
<evidence type="ECO:0000313" key="4">
    <source>
        <dbReference type="Proteomes" id="UP001177003"/>
    </source>
</evidence>
<feature type="signal peptide" evidence="2">
    <location>
        <begin position="1"/>
        <end position="20"/>
    </location>
</feature>